<feature type="region of interest" description="Disordered" evidence="1">
    <location>
        <begin position="230"/>
        <end position="269"/>
    </location>
</feature>
<evidence type="ECO:0000256" key="1">
    <source>
        <dbReference type="SAM" id="MobiDB-lite"/>
    </source>
</evidence>
<dbReference type="HOGENOM" id="CLU_831836_0_0_1"/>
<proteinExistence type="predicted"/>
<accession>A0A0C9SML4</accession>
<organism evidence="2 3">
    <name type="scientific">Paxillus involutus ATCC 200175</name>
    <dbReference type="NCBI Taxonomy" id="664439"/>
    <lineage>
        <taxon>Eukaryota</taxon>
        <taxon>Fungi</taxon>
        <taxon>Dikarya</taxon>
        <taxon>Basidiomycota</taxon>
        <taxon>Agaricomycotina</taxon>
        <taxon>Agaricomycetes</taxon>
        <taxon>Agaricomycetidae</taxon>
        <taxon>Boletales</taxon>
        <taxon>Paxilineae</taxon>
        <taxon>Paxillaceae</taxon>
        <taxon>Paxillus</taxon>
    </lineage>
</organism>
<feature type="compositionally biased region" description="Acidic residues" evidence="1">
    <location>
        <begin position="250"/>
        <end position="259"/>
    </location>
</feature>
<dbReference type="AlphaFoldDB" id="A0A0C9SML4"/>
<protein>
    <submittedName>
        <fullName evidence="2">Uncharacterized protein</fullName>
    </submittedName>
</protein>
<dbReference type="EMBL" id="KN820355">
    <property type="protein sequence ID" value="KIJ06379.1"/>
    <property type="molecule type" value="Genomic_DNA"/>
</dbReference>
<reference evidence="2 3" key="1">
    <citation type="submission" date="2014-06" db="EMBL/GenBank/DDBJ databases">
        <authorList>
            <consortium name="DOE Joint Genome Institute"/>
            <person name="Kuo A."/>
            <person name="Kohler A."/>
            <person name="Nagy L.G."/>
            <person name="Floudas D."/>
            <person name="Copeland A."/>
            <person name="Barry K.W."/>
            <person name="Cichocki N."/>
            <person name="Veneault-Fourrey C."/>
            <person name="LaButti K."/>
            <person name="Lindquist E.A."/>
            <person name="Lipzen A."/>
            <person name="Lundell T."/>
            <person name="Morin E."/>
            <person name="Murat C."/>
            <person name="Sun H."/>
            <person name="Tunlid A."/>
            <person name="Henrissat B."/>
            <person name="Grigoriev I.V."/>
            <person name="Hibbett D.S."/>
            <person name="Martin F."/>
            <person name="Nordberg H.P."/>
            <person name="Cantor M.N."/>
            <person name="Hua S.X."/>
        </authorList>
    </citation>
    <scope>NUCLEOTIDE SEQUENCE [LARGE SCALE GENOMIC DNA]</scope>
    <source>
        <strain evidence="2 3">ATCC 200175</strain>
    </source>
</reference>
<sequence>MSHSKLGNGEHATDGQQDAWKEVDYNHVPLDRVAFITEPVVGFKSFGISFTANCMRGRSTTVFWVEDVVGNEPRYLGEQNGTLQRSPKNNDPHQNIELGLQQVQCYARDIRRAQHFLVALTVTRNELALLRGERSGTECLELALLDGRGCIELFRILLGRALAEGDDLGQNCDVDLATSPATTAPRVQVSYCECKATASSSQPHFAPAFLSTHDTSQPVLSSSGLAPHISDGSVPSSAAVSSNSERSYCEVDDGDDAGEDERKPSKKANKTEVPVVAFIPVAVYGHKCLGILFTTSSIRGRGTAVFCVVDVKDESRLLALKITSSFAFYAVLTH</sequence>
<dbReference type="Proteomes" id="UP000053647">
    <property type="component" value="Unassembled WGS sequence"/>
</dbReference>
<gene>
    <name evidence="2" type="ORF">PAXINDRAFT_20427</name>
</gene>
<keyword evidence="3" id="KW-1185">Reference proteome</keyword>
<reference evidence="3" key="2">
    <citation type="submission" date="2015-01" db="EMBL/GenBank/DDBJ databases">
        <title>Evolutionary Origins and Diversification of the Mycorrhizal Mutualists.</title>
        <authorList>
            <consortium name="DOE Joint Genome Institute"/>
            <consortium name="Mycorrhizal Genomics Consortium"/>
            <person name="Kohler A."/>
            <person name="Kuo A."/>
            <person name="Nagy L.G."/>
            <person name="Floudas D."/>
            <person name="Copeland A."/>
            <person name="Barry K.W."/>
            <person name="Cichocki N."/>
            <person name="Veneault-Fourrey C."/>
            <person name="LaButti K."/>
            <person name="Lindquist E.A."/>
            <person name="Lipzen A."/>
            <person name="Lundell T."/>
            <person name="Morin E."/>
            <person name="Murat C."/>
            <person name="Riley R."/>
            <person name="Ohm R."/>
            <person name="Sun H."/>
            <person name="Tunlid A."/>
            <person name="Henrissat B."/>
            <person name="Grigoriev I.V."/>
            <person name="Hibbett D.S."/>
            <person name="Martin F."/>
        </authorList>
    </citation>
    <scope>NUCLEOTIDE SEQUENCE [LARGE SCALE GENOMIC DNA]</scope>
    <source>
        <strain evidence="3">ATCC 200175</strain>
    </source>
</reference>
<dbReference type="OrthoDB" id="2712656at2759"/>
<evidence type="ECO:0000313" key="2">
    <source>
        <dbReference type="EMBL" id="KIJ06379.1"/>
    </source>
</evidence>
<name>A0A0C9SML4_PAXIN</name>
<feature type="compositionally biased region" description="Low complexity" evidence="1">
    <location>
        <begin position="230"/>
        <end position="246"/>
    </location>
</feature>
<evidence type="ECO:0000313" key="3">
    <source>
        <dbReference type="Proteomes" id="UP000053647"/>
    </source>
</evidence>